<protein>
    <submittedName>
        <fullName evidence="1">Putative pHP domain protein</fullName>
    </submittedName>
</protein>
<dbReference type="AlphaFoldDB" id="A0A256G8I0"/>
<evidence type="ECO:0000313" key="1">
    <source>
        <dbReference type="EMBL" id="OYR23358.1"/>
    </source>
</evidence>
<reference evidence="1 2" key="1">
    <citation type="submission" date="2017-07" db="EMBL/GenBank/DDBJ databases">
        <title>Phylogenetic study on the rhizospheric bacterium Ochrobactrum sp. A44.</title>
        <authorList>
            <person name="Krzyzanowska D.M."/>
            <person name="Ossowicki A."/>
            <person name="Rajewska M."/>
            <person name="Maciag T."/>
            <person name="Kaczynski Z."/>
            <person name="Czerwicka M."/>
            <person name="Jafra S."/>
        </authorList>
    </citation>
    <scope>NUCLEOTIDE SEQUENCE [LARGE SCALE GENOMIC DNA]</scope>
    <source>
        <strain evidence="1 2">CCUG 30717</strain>
    </source>
</reference>
<evidence type="ECO:0000313" key="2">
    <source>
        <dbReference type="Proteomes" id="UP000216188"/>
    </source>
</evidence>
<proteinExistence type="predicted"/>
<keyword evidence="2" id="KW-1185">Reference proteome</keyword>
<comment type="caution">
    <text evidence="1">The sequence shown here is derived from an EMBL/GenBank/DDBJ whole genome shotgun (WGS) entry which is preliminary data.</text>
</comment>
<name>A0A256G8I0_9HYPH</name>
<organism evidence="1 2">
    <name type="scientific">Brucella pseudogrignonensis</name>
    <dbReference type="NCBI Taxonomy" id="419475"/>
    <lineage>
        <taxon>Bacteria</taxon>
        <taxon>Pseudomonadati</taxon>
        <taxon>Pseudomonadota</taxon>
        <taxon>Alphaproteobacteria</taxon>
        <taxon>Hyphomicrobiales</taxon>
        <taxon>Brucellaceae</taxon>
        <taxon>Brucella/Ochrobactrum group</taxon>
        <taxon>Brucella</taxon>
    </lineage>
</organism>
<gene>
    <name evidence="1" type="ORF">CEV34_3755</name>
</gene>
<dbReference type="Proteomes" id="UP000216188">
    <property type="component" value="Unassembled WGS sequence"/>
</dbReference>
<dbReference type="EMBL" id="NNRM01000040">
    <property type="protein sequence ID" value="OYR23358.1"/>
    <property type="molecule type" value="Genomic_DNA"/>
</dbReference>
<accession>A0A256G8I0</accession>
<sequence>MYEEVVKLLRNLKPKQQFIFATHNANFPVLGDAETITTCSASDDEIVISVGNIDDRACQASVISIMEGGPEAFERRKAIYQIWKADTADNKGAT</sequence>